<dbReference type="Pfam" id="PF05276">
    <property type="entry name" value="SH3BP5"/>
    <property type="match status" value="1"/>
</dbReference>
<evidence type="ECO:0000313" key="5">
    <source>
        <dbReference type="EMBL" id="KAL1137610.1"/>
    </source>
</evidence>
<proteinExistence type="inferred from homology"/>
<comment type="similarity">
    <text evidence="1">Belongs to the SH3BP5 family.</text>
</comment>
<dbReference type="InterPro" id="IPR007940">
    <property type="entry name" value="SH3BP5"/>
</dbReference>
<organism evidence="5 6">
    <name type="scientific">Ranatra chinensis</name>
    <dbReference type="NCBI Taxonomy" id="642074"/>
    <lineage>
        <taxon>Eukaryota</taxon>
        <taxon>Metazoa</taxon>
        <taxon>Ecdysozoa</taxon>
        <taxon>Arthropoda</taxon>
        <taxon>Hexapoda</taxon>
        <taxon>Insecta</taxon>
        <taxon>Pterygota</taxon>
        <taxon>Neoptera</taxon>
        <taxon>Paraneoptera</taxon>
        <taxon>Hemiptera</taxon>
        <taxon>Heteroptera</taxon>
        <taxon>Panheteroptera</taxon>
        <taxon>Nepomorpha</taxon>
        <taxon>Nepidae</taxon>
        <taxon>Ranatrinae</taxon>
        <taxon>Ranatra</taxon>
    </lineage>
</organism>
<dbReference type="EMBL" id="JBFDAA010000004">
    <property type="protein sequence ID" value="KAL1137610.1"/>
    <property type="molecule type" value="Genomic_DNA"/>
</dbReference>
<evidence type="ECO:0000256" key="4">
    <source>
        <dbReference type="SAM" id="MobiDB-lite"/>
    </source>
</evidence>
<evidence type="ECO:0008006" key="7">
    <source>
        <dbReference type="Google" id="ProtNLM"/>
    </source>
</evidence>
<feature type="region of interest" description="Disordered" evidence="4">
    <location>
        <begin position="188"/>
        <end position="211"/>
    </location>
</feature>
<reference evidence="5 6" key="1">
    <citation type="submission" date="2024-07" db="EMBL/GenBank/DDBJ databases">
        <title>Chromosome-level genome assembly of the water stick insect Ranatra chinensis (Heteroptera: Nepidae).</title>
        <authorList>
            <person name="Liu X."/>
        </authorList>
    </citation>
    <scope>NUCLEOTIDE SEQUENCE [LARGE SCALE GENOMIC DNA]</scope>
    <source>
        <strain evidence="5">Cailab_2021Rc</strain>
        <tissue evidence="5">Muscle</tissue>
    </source>
</reference>
<dbReference type="PANTHER" id="PTHR19423">
    <property type="entry name" value="SH3 DOMAIN-BINDING PROTEIN 5"/>
    <property type="match status" value="1"/>
</dbReference>
<feature type="coiled-coil region" evidence="3">
    <location>
        <begin position="142"/>
        <end position="169"/>
    </location>
</feature>
<dbReference type="Proteomes" id="UP001558652">
    <property type="component" value="Unassembled WGS sequence"/>
</dbReference>
<gene>
    <name evidence="5" type="ORF">AAG570_009306</name>
</gene>
<dbReference type="AlphaFoldDB" id="A0ABD0YNP8"/>
<keyword evidence="2 3" id="KW-0175">Coiled coil</keyword>
<dbReference type="PANTHER" id="PTHR19423:SF1">
    <property type="entry name" value="SH3 DOMAIN-BINDING PROTEIN 5"/>
    <property type="match status" value="1"/>
</dbReference>
<sequence length="344" mass="39056">MLLNDSMRRLKVLTHKLGGCIERARPYYEALEIAKKAQLECQKAAVKFQRANEIHQAAKETVALAEARFLSKQHEWKFDSAWQEMLNHAIIKVTEAENQKAESGREHQKRATLFNVAEQRVIILEQKLRRSIIKSRPYFEEKALCQEQLDAQKKRVEELQLAVTRAKHDYSASLRRLEAISEEIHLRRRDKSGSVSPLPEGPREPGVGAELEPALHPDLSQKLQDLKPEREVGGPGDGACGVWNEVLEYDLDKCDVRSLGSMSLPTSSAVSEGDDIDQEPIEEDLEELRQKVRDLSVGGGKSENWERELSETVTRLDNALLKQECDQELRAFILDSQIAPTCDK</sequence>
<evidence type="ECO:0000256" key="1">
    <source>
        <dbReference type="ARBA" id="ARBA00007796"/>
    </source>
</evidence>
<accession>A0ABD0YNP8</accession>
<comment type="caution">
    <text evidence="5">The sequence shown here is derived from an EMBL/GenBank/DDBJ whole genome shotgun (WGS) entry which is preliminary data.</text>
</comment>
<evidence type="ECO:0000313" key="6">
    <source>
        <dbReference type="Proteomes" id="UP001558652"/>
    </source>
</evidence>
<evidence type="ECO:0000256" key="2">
    <source>
        <dbReference type="ARBA" id="ARBA00023054"/>
    </source>
</evidence>
<protein>
    <recommendedName>
        <fullName evidence="7">SH3 domain-binding protein 5-like</fullName>
    </recommendedName>
</protein>
<name>A0ABD0YNP8_9HEMI</name>
<evidence type="ECO:0000256" key="3">
    <source>
        <dbReference type="SAM" id="Coils"/>
    </source>
</evidence>
<keyword evidence="6" id="KW-1185">Reference proteome</keyword>